<evidence type="ECO:0000256" key="2">
    <source>
        <dbReference type="ARBA" id="ARBA00022729"/>
    </source>
</evidence>
<dbReference type="EMBL" id="CAIT01000005">
    <property type="protein sequence ID" value="CCH52202.1"/>
    <property type="molecule type" value="Genomic_DNA"/>
</dbReference>
<dbReference type="Gene3D" id="3.40.50.1820">
    <property type="entry name" value="alpha/beta hydrolase"/>
    <property type="match status" value="1"/>
</dbReference>
<evidence type="ECO:0000313" key="6">
    <source>
        <dbReference type="EMBL" id="CCH52202.1"/>
    </source>
</evidence>
<dbReference type="AlphaFoldDB" id="I2GE77"/>
<dbReference type="Proteomes" id="UP000009309">
    <property type="component" value="Unassembled WGS sequence"/>
</dbReference>
<dbReference type="InterPro" id="IPR054579">
    <property type="entry name" value="GCE-like_dom"/>
</dbReference>
<feature type="chain" id="PRO_5003658335" evidence="4">
    <location>
        <begin position="20"/>
        <end position="422"/>
    </location>
</feature>
<dbReference type="eggNOG" id="COG1073">
    <property type="taxonomic scope" value="Bacteria"/>
</dbReference>
<dbReference type="InterPro" id="IPR029058">
    <property type="entry name" value="AB_hydrolase_fold"/>
</dbReference>
<evidence type="ECO:0000259" key="5">
    <source>
        <dbReference type="Pfam" id="PF22244"/>
    </source>
</evidence>
<dbReference type="GO" id="GO:0052689">
    <property type="term" value="F:carboxylic ester hydrolase activity"/>
    <property type="evidence" value="ECO:0007669"/>
    <property type="project" value="UniProtKB-KW"/>
</dbReference>
<name>I2GE77_9BACT</name>
<accession>I2GE77</accession>
<keyword evidence="3" id="KW-0378">Hydrolase</keyword>
<sequence>MNKLLVTLLLLLTVRLAYAQKIVNNYDEANVGTFALPDPLALPGGGRITTAKQWEMQRASWLRTFQETMYGYTPDKKLTLRFQVVETKHDALNGQAIRKRINIYVTEYPTLLPIELVLYVPKAAKKPVPVFVSLNFVGNHGITAEKDIPLSERWMRNSPDTMSTPAVVKNKANEWARGVQTRRWPLEAILERGYAVATAYYGDIEPDHRDGWKIGIRSMLGDTAKANNWGAIGAWAWGLSRMLDYLETDKLVDAKKAISLGHSRLGKAALWAGVQDTRFAMTISNDSGEGGATLTRRNFGENVFDIHKNNSFWYCKNYFTYLGHPNDLPMDQHILLALVAPRPLYIASASQDLFADPKGEFLSALNAEPVYKLYGKAGLGTTVWPRPGMAIGNTIGYHLRDGIHDILLYDWERFMNFADKNL</sequence>
<protein>
    <submittedName>
        <fullName evidence="6">Putative acetyl xylan esterase</fullName>
    </submittedName>
</protein>
<dbReference type="SUPFAM" id="SSF53474">
    <property type="entry name" value="alpha/beta-Hydrolases"/>
    <property type="match status" value="1"/>
</dbReference>
<dbReference type="RefSeq" id="WP_009280786.1">
    <property type="nucleotide sequence ID" value="NZ_CAIT01000005.1"/>
</dbReference>
<evidence type="ECO:0000313" key="7">
    <source>
        <dbReference type="Proteomes" id="UP000009309"/>
    </source>
</evidence>
<organism evidence="6 7">
    <name type="scientific">Fibrisoma limi BUZ 3</name>
    <dbReference type="NCBI Taxonomy" id="1185876"/>
    <lineage>
        <taxon>Bacteria</taxon>
        <taxon>Pseudomonadati</taxon>
        <taxon>Bacteroidota</taxon>
        <taxon>Cytophagia</taxon>
        <taxon>Cytophagales</taxon>
        <taxon>Spirosomataceae</taxon>
        <taxon>Fibrisoma</taxon>
    </lineage>
</organism>
<keyword evidence="1" id="KW-0719">Serine esterase</keyword>
<proteinExistence type="predicted"/>
<dbReference type="STRING" id="1185876.BN8_01183"/>
<comment type="caution">
    <text evidence="6">The sequence shown here is derived from an EMBL/GenBank/DDBJ whole genome shotgun (WGS) entry which is preliminary data.</text>
</comment>
<dbReference type="OrthoDB" id="9809261at2"/>
<evidence type="ECO:0000256" key="1">
    <source>
        <dbReference type="ARBA" id="ARBA00022487"/>
    </source>
</evidence>
<feature type="signal peptide" evidence="4">
    <location>
        <begin position="1"/>
        <end position="19"/>
    </location>
</feature>
<dbReference type="Pfam" id="PF22244">
    <property type="entry name" value="GCE_fung"/>
    <property type="match status" value="1"/>
</dbReference>
<keyword evidence="2 4" id="KW-0732">Signal</keyword>
<evidence type="ECO:0000256" key="3">
    <source>
        <dbReference type="ARBA" id="ARBA00022801"/>
    </source>
</evidence>
<gene>
    <name evidence="6" type="ORF">BN8_01183</name>
</gene>
<reference evidence="6 7" key="1">
    <citation type="journal article" date="2012" name="J. Bacteriol.">
        <title>Genome Sequence of the Filamentous Bacterium Fibrisoma limi BUZ 3T.</title>
        <authorList>
            <person name="Filippini M."/>
            <person name="Qi W."/>
            <person name="Jaenicke S."/>
            <person name="Goesmann A."/>
            <person name="Smits T.H."/>
            <person name="Bagheri H.C."/>
        </authorList>
    </citation>
    <scope>NUCLEOTIDE SEQUENCE [LARGE SCALE GENOMIC DNA]</scope>
    <source>
        <strain evidence="7">BUZ 3T</strain>
    </source>
</reference>
<feature type="domain" description="4-O-methyl-glucuronoyl methylesterase-like" evidence="5">
    <location>
        <begin position="227"/>
        <end position="375"/>
    </location>
</feature>
<keyword evidence="7" id="KW-1185">Reference proteome</keyword>
<evidence type="ECO:0000256" key="4">
    <source>
        <dbReference type="SAM" id="SignalP"/>
    </source>
</evidence>